<evidence type="ECO:0000256" key="3">
    <source>
        <dbReference type="ARBA" id="ARBA00022475"/>
    </source>
</evidence>
<sequence>MQNNKKQDIVESFTNAFRGLFYALKNERNLGIHFIIGCCVIIGGLFFRLPFLDFLVLVLLVSVVIITEIINTTIEMLVDLFTSQYHIQARRIKDISAAAVLIAALTAIIIGYLLFAKYFPPSFRNAFENLATFPWYFTFFVLFIISFLYIILKSYIKRQVFISGGMPSIHSGLAFSIWVIVSMLTFKTEPLISVLVFLLAIWVAQGRIIKHIHTIEETVIGAVFGILLTVLLFQLVEKFTMILR</sequence>
<feature type="binding site" evidence="17">
    <location>
        <position position="27"/>
    </location>
    <ligand>
        <name>ATP</name>
        <dbReference type="ChEBI" id="CHEBI:30616"/>
    </ligand>
</feature>
<keyword evidence="6 19" id="KW-0812">Transmembrane</keyword>
<evidence type="ECO:0000256" key="7">
    <source>
        <dbReference type="ARBA" id="ARBA00022741"/>
    </source>
</evidence>
<feature type="transmembrane region" description="Helical" evidence="19">
    <location>
        <begin position="218"/>
        <end position="236"/>
    </location>
</feature>
<evidence type="ECO:0000256" key="11">
    <source>
        <dbReference type="ARBA" id="ARBA00023098"/>
    </source>
</evidence>
<dbReference type="EC" id="2.7.1.66" evidence="21"/>
<name>A0A1V6C7I7_UNCT6</name>
<dbReference type="InterPro" id="IPR036945">
    <property type="entry name" value="DAGK_sf"/>
</dbReference>
<keyword evidence="18" id="KW-0479">Metal-binding</keyword>
<evidence type="ECO:0000256" key="6">
    <source>
        <dbReference type="ARBA" id="ARBA00022692"/>
    </source>
</evidence>
<evidence type="ECO:0000256" key="14">
    <source>
        <dbReference type="ARBA" id="ARBA00023264"/>
    </source>
</evidence>
<feature type="binding site" evidence="18">
    <location>
        <position position="75"/>
    </location>
    <ligand>
        <name>a divalent metal cation</name>
        <dbReference type="ChEBI" id="CHEBI:60240"/>
    </ligand>
</feature>
<dbReference type="AlphaFoldDB" id="A0A1V6C7I7"/>
<dbReference type="EMBL" id="MWDQ01000109">
    <property type="protein sequence ID" value="OQB72857.1"/>
    <property type="molecule type" value="Genomic_DNA"/>
</dbReference>
<dbReference type="Gene3D" id="1.20.144.10">
    <property type="entry name" value="Phosphatidic acid phosphatase type 2/haloperoxidase"/>
    <property type="match status" value="1"/>
</dbReference>
<evidence type="ECO:0000256" key="15">
    <source>
        <dbReference type="PIRSR" id="PIRSR600829-1"/>
    </source>
</evidence>
<dbReference type="PANTHER" id="PTHR34299:SF1">
    <property type="entry name" value="DIACYLGLYCEROL KINASE"/>
    <property type="match status" value="1"/>
</dbReference>
<dbReference type="InterPro" id="IPR000829">
    <property type="entry name" value="DAGK"/>
</dbReference>
<dbReference type="GO" id="GO:0036433">
    <property type="term" value="F:di-trans, poly-cis-undecaprenol kinase activity"/>
    <property type="evidence" value="ECO:0007669"/>
    <property type="project" value="UniProtKB-EC"/>
</dbReference>
<accession>A0A1V6C7I7</accession>
<keyword evidence="5 21" id="KW-0808">Transferase</keyword>
<keyword evidence="11" id="KW-0443">Lipid metabolism</keyword>
<evidence type="ECO:0000256" key="1">
    <source>
        <dbReference type="ARBA" id="ARBA00004651"/>
    </source>
</evidence>
<evidence type="ECO:0000256" key="2">
    <source>
        <dbReference type="ARBA" id="ARBA00005967"/>
    </source>
</evidence>
<feature type="binding site" evidence="18">
    <location>
        <position position="27"/>
    </location>
    <ligand>
        <name>a divalent metal cation</name>
        <dbReference type="ChEBI" id="CHEBI:60240"/>
    </ligand>
</feature>
<dbReference type="Pfam" id="PF01569">
    <property type="entry name" value="PAP2"/>
    <property type="match status" value="1"/>
</dbReference>
<evidence type="ECO:0000256" key="5">
    <source>
        <dbReference type="ARBA" id="ARBA00022679"/>
    </source>
</evidence>
<comment type="cofactor">
    <cofactor evidence="18">
        <name>Mg(2+)</name>
        <dbReference type="ChEBI" id="CHEBI:18420"/>
    </cofactor>
    <text evidence="18">Mn(2+), Zn(2+), Cd(2+) and Co(2+) support activity to lesser extents.</text>
</comment>
<feature type="binding site" evidence="16">
    <location>
        <position position="68"/>
    </location>
    <ligand>
        <name>substrate</name>
    </ligand>
</feature>
<evidence type="ECO:0000256" key="9">
    <source>
        <dbReference type="ARBA" id="ARBA00022840"/>
    </source>
</evidence>
<dbReference type="GO" id="GO:0005886">
    <property type="term" value="C:plasma membrane"/>
    <property type="evidence" value="ECO:0007669"/>
    <property type="project" value="UniProtKB-SubCell"/>
</dbReference>
<keyword evidence="18" id="KW-0460">Magnesium</keyword>
<proteinExistence type="inferred from homology"/>
<feature type="binding site" evidence="17">
    <location>
        <position position="75"/>
    </location>
    <ligand>
        <name>ATP</name>
        <dbReference type="ChEBI" id="CHEBI:30616"/>
    </ligand>
</feature>
<keyword evidence="7 17" id="KW-0547">Nucleotide-binding</keyword>
<dbReference type="GO" id="GO:0008654">
    <property type="term" value="P:phospholipid biosynthetic process"/>
    <property type="evidence" value="ECO:0007669"/>
    <property type="project" value="UniProtKB-KW"/>
</dbReference>
<evidence type="ECO:0000256" key="16">
    <source>
        <dbReference type="PIRSR" id="PIRSR600829-2"/>
    </source>
</evidence>
<keyword evidence="8 21" id="KW-0418">Kinase</keyword>
<organism evidence="21">
    <name type="scientific">candidate division TA06 bacterium ADurb.Bin131</name>
    <dbReference type="NCBI Taxonomy" id="1852827"/>
    <lineage>
        <taxon>Bacteria</taxon>
        <taxon>Bacteria division TA06</taxon>
    </lineage>
</organism>
<evidence type="ECO:0000256" key="17">
    <source>
        <dbReference type="PIRSR" id="PIRSR600829-3"/>
    </source>
</evidence>
<evidence type="ECO:0000256" key="12">
    <source>
        <dbReference type="ARBA" id="ARBA00023136"/>
    </source>
</evidence>
<dbReference type="InterPro" id="IPR000326">
    <property type="entry name" value="PAP2/HPO"/>
</dbReference>
<evidence type="ECO:0000256" key="13">
    <source>
        <dbReference type="ARBA" id="ARBA00023209"/>
    </source>
</evidence>
<keyword evidence="12 19" id="KW-0472">Membrane</keyword>
<reference evidence="21" key="1">
    <citation type="submission" date="2017-02" db="EMBL/GenBank/DDBJ databases">
        <title>Delving into the versatile metabolic prowess of the omnipresent phylum Bacteroidetes.</title>
        <authorList>
            <person name="Nobu M.K."/>
            <person name="Mei R."/>
            <person name="Narihiro T."/>
            <person name="Kuroda K."/>
            <person name="Liu W.-T."/>
        </authorList>
    </citation>
    <scope>NUCLEOTIDE SEQUENCE</scope>
    <source>
        <strain evidence="21">ADurb.Bin131</strain>
    </source>
</reference>
<keyword evidence="13" id="KW-0594">Phospholipid biosynthesis</keyword>
<feature type="domain" description="Phosphatidic acid phosphatase type 2/haloperoxidase" evidence="20">
    <location>
        <begin position="140"/>
        <end position="239"/>
    </location>
</feature>
<dbReference type="Pfam" id="PF01219">
    <property type="entry name" value="DAGK_prokar"/>
    <property type="match status" value="1"/>
</dbReference>
<dbReference type="PANTHER" id="PTHR34299">
    <property type="entry name" value="DIACYLGLYCEROL KINASE"/>
    <property type="match status" value="1"/>
</dbReference>
<dbReference type="GO" id="GO:0005524">
    <property type="term" value="F:ATP binding"/>
    <property type="evidence" value="ECO:0007669"/>
    <property type="project" value="UniProtKB-KW"/>
</dbReference>
<dbReference type="InterPro" id="IPR036938">
    <property type="entry name" value="PAP2/HPO_sf"/>
</dbReference>
<dbReference type="SUPFAM" id="SSF48317">
    <property type="entry name" value="Acid phosphatase/Vanadium-dependent haloperoxidase"/>
    <property type="match status" value="1"/>
</dbReference>
<evidence type="ECO:0000256" key="10">
    <source>
        <dbReference type="ARBA" id="ARBA00022989"/>
    </source>
</evidence>
<feature type="transmembrane region" description="Helical" evidence="19">
    <location>
        <begin position="164"/>
        <end position="185"/>
    </location>
</feature>
<feature type="transmembrane region" description="Helical" evidence="19">
    <location>
        <begin position="30"/>
        <end position="48"/>
    </location>
</feature>
<dbReference type="Proteomes" id="UP000485562">
    <property type="component" value="Unassembled WGS sequence"/>
</dbReference>
<feature type="transmembrane region" description="Helical" evidence="19">
    <location>
        <begin position="135"/>
        <end position="152"/>
    </location>
</feature>
<evidence type="ECO:0000256" key="19">
    <source>
        <dbReference type="SAM" id="Phobius"/>
    </source>
</evidence>
<dbReference type="InterPro" id="IPR033717">
    <property type="entry name" value="UDPK"/>
</dbReference>
<gene>
    <name evidence="21" type="primary">dgkA</name>
    <name evidence="21" type="ORF">BWX89_01179</name>
</gene>
<evidence type="ECO:0000256" key="18">
    <source>
        <dbReference type="PIRSR" id="PIRSR600829-4"/>
    </source>
</evidence>
<dbReference type="GO" id="GO:0046872">
    <property type="term" value="F:metal ion binding"/>
    <property type="evidence" value="ECO:0007669"/>
    <property type="project" value="UniProtKB-KW"/>
</dbReference>
<feature type="transmembrane region" description="Helical" evidence="19">
    <location>
        <begin position="191"/>
        <end position="209"/>
    </location>
</feature>
<evidence type="ECO:0000313" key="21">
    <source>
        <dbReference type="EMBL" id="OQB72857.1"/>
    </source>
</evidence>
<keyword evidence="14" id="KW-1208">Phospholipid metabolism</keyword>
<keyword evidence="9 17" id="KW-0067">ATP-binding</keyword>
<dbReference type="CDD" id="cd14265">
    <property type="entry name" value="UDPK_IM_like"/>
    <property type="match status" value="1"/>
</dbReference>
<feature type="transmembrane region" description="Helical" evidence="19">
    <location>
        <begin position="54"/>
        <end position="74"/>
    </location>
</feature>
<keyword evidence="3" id="KW-1003">Cell membrane</keyword>
<feature type="transmembrane region" description="Helical" evidence="19">
    <location>
        <begin position="95"/>
        <end position="115"/>
    </location>
</feature>
<comment type="caution">
    <text evidence="21">The sequence shown here is derived from an EMBL/GenBank/DDBJ whole genome shotgun (WGS) entry which is preliminary data.</text>
</comment>
<keyword evidence="4" id="KW-0444">Lipid biosynthesis</keyword>
<evidence type="ECO:0000256" key="4">
    <source>
        <dbReference type="ARBA" id="ARBA00022516"/>
    </source>
</evidence>
<comment type="subcellular location">
    <subcellularLocation>
        <location evidence="1">Cell membrane</location>
        <topology evidence="1">Multi-pass membrane protein</topology>
    </subcellularLocation>
</comment>
<evidence type="ECO:0000256" key="8">
    <source>
        <dbReference type="ARBA" id="ARBA00022777"/>
    </source>
</evidence>
<dbReference type="Gene3D" id="1.10.287.3610">
    <property type="match status" value="1"/>
</dbReference>
<evidence type="ECO:0000259" key="20">
    <source>
        <dbReference type="Pfam" id="PF01569"/>
    </source>
</evidence>
<protein>
    <submittedName>
        <fullName evidence="21">Undecaprenol kinase</fullName>
        <ecNumber evidence="21">2.7.1.66</ecNumber>
    </submittedName>
</protein>
<keyword evidence="10 19" id="KW-1133">Transmembrane helix</keyword>
<feature type="binding site" evidence="17">
    <location>
        <begin position="93"/>
        <end position="94"/>
    </location>
    <ligand>
        <name>ATP</name>
        <dbReference type="ChEBI" id="CHEBI:30616"/>
    </ligand>
</feature>
<feature type="active site" description="Proton acceptor" evidence="15">
    <location>
        <position position="68"/>
    </location>
</feature>
<comment type="similarity">
    <text evidence="2">Belongs to the bacterial diacylglycerol kinase family.</text>
</comment>